<reference evidence="1" key="1">
    <citation type="submission" date="2021-02" db="EMBL/GenBank/DDBJ databases">
        <authorList>
            <person name="Nowell W R."/>
        </authorList>
    </citation>
    <scope>NUCLEOTIDE SEQUENCE</scope>
    <source>
        <strain evidence="1">Ploen Becks lab</strain>
    </source>
</reference>
<dbReference type="AlphaFoldDB" id="A0A814I0G5"/>
<gene>
    <name evidence="1" type="ORF">OXX778_LOCUS17110</name>
</gene>
<proteinExistence type="predicted"/>
<dbReference type="OrthoDB" id="2286242at2759"/>
<dbReference type="EMBL" id="CAJNOC010004269">
    <property type="protein sequence ID" value="CAF1015516.1"/>
    <property type="molecule type" value="Genomic_DNA"/>
</dbReference>
<dbReference type="InterPro" id="IPR012337">
    <property type="entry name" value="RNaseH-like_sf"/>
</dbReference>
<dbReference type="Proteomes" id="UP000663879">
    <property type="component" value="Unassembled WGS sequence"/>
</dbReference>
<dbReference type="Gene3D" id="3.30.420.10">
    <property type="entry name" value="Ribonuclease H-like superfamily/Ribonuclease H"/>
    <property type="match status" value="1"/>
</dbReference>
<evidence type="ECO:0008006" key="3">
    <source>
        <dbReference type="Google" id="ProtNLM"/>
    </source>
</evidence>
<organism evidence="1 2">
    <name type="scientific">Brachionus calyciflorus</name>
    <dbReference type="NCBI Taxonomy" id="104777"/>
    <lineage>
        <taxon>Eukaryota</taxon>
        <taxon>Metazoa</taxon>
        <taxon>Spiralia</taxon>
        <taxon>Gnathifera</taxon>
        <taxon>Rotifera</taxon>
        <taxon>Eurotatoria</taxon>
        <taxon>Monogononta</taxon>
        <taxon>Pseudotrocha</taxon>
        <taxon>Ploima</taxon>
        <taxon>Brachionidae</taxon>
        <taxon>Brachionus</taxon>
    </lineage>
</organism>
<dbReference type="GO" id="GO:0003676">
    <property type="term" value="F:nucleic acid binding"/>
    <property type="evidence" value="ECO:0007669"/>
    <property type="project" value="InterPro"/>
</dbReference>
<dbReference type="InterPro" id="IPR036397">
    <property type="entry name" value="RNaseH_sf"/>
</dbReference>
<dbReference type="SUPFAM" id="SSF53098">
    <property type="entry name" value="Ribonuclease H-like"/>
    <property type="match status" value="1"/>
</dbReference>
<evidence type="ECO:0000313" key="2">
    <source>
        <dbReference type="Proteomes" id="UP000663879"/>
    </source>
</evidence>
<comment type="caution">
    <text evidence="1">The sequence shown here is derived from an EMBL/GenBank/DDBJ whole genome shotgun (WGS) entry which is preliminary data.</text>
</comment>
<name>A0A814I0G5_9BILA</name>
<evidence type="ECO:0000313" key="1">
    <source>
        <dbReference type="EMBL" id="CAF1015516.1"/>
    </source>
</evidence>
<keyword evidence="2" id="KW-1185">Reference proteome</keyword>
<accession>A0A814I0G5</accession>
<protein>
    <recommendedName>
        <fullName evidence="3">Integrase catalytic domain-containing protein</fullName>
    </recommendedName>
</protein>
<sequence length="71" mass="8423">MEFLMVFYKLLDLVYDHLDIKSLKTTSFHPQCDGQNERTVQTLKNMIKCYVDENQESSDLDFQKYAFAYNG</sequence>